<evidence type="ECO:0000313" key="12">
    <source>
        <dbReference type="Proteomes" id="UP000032679"/>
    </source>
</evidence>
<evidence type="ECO:0000313" key="11">
    <source>
        <dbReference type="EMBL" id="GAN54224.1"/>
    </source>
</evidence>
<dbReference type="GO" id="GO:0042910">
    <property type="term" value="F:xenobiotic transmembrane transporter activity"/>
    <property type="evidence" value="ECO:0007669"/>
    <property type="project" value="InterPro"/>
</dbReference>
<evidence type="ECO:0000256" key="6">
    <source>
        <dbReference type="ARBA" id="ARBA00022989"/>
    </source>
</evidence>
<keyword evidence="7" id="KW-0406">Ion transport</keyword>
<dbReference type="NCBIfam" id="TIGR00797">
    <property type="entry name" value="matE"/>
    <property type="match status" value="1"/>
</dbReference>
<evidence type="ECO:0000256" key="10">
    <source>
        <dbReference type="SAM" id="Phobius"/>
    </source>
</evidence>
<feature type="transmembrane region" description="Helical" evidence="10">
    <location>
        <begin position="17"/>
        <end position="35"/>
    </location>
</feature>
<evidence type="ECO:0000256" key="1">
    <source>
        <dbReference type="ARBA" id="ARBA00004429"/>
    </source>
</evidence>
<keyword evidence="6 10" id="KW-1133">Transmembrane helix</keyword>
<evidence type="ECO:0000256" key="7">
    <source>
        <dbReference type="ARBA" id="ARBA00023065"/>
    </source>
</evidence>
<dbReference type="PANTHER" id="PTHR43298:SF2">
    <property type="entry name" value="FMN_FAD EXPORTER YEEO-RELATED"/>
    <property type="match status" value="1"/>
</dbReference>
<feature type="transmembrane region" description="Helical" evidence="10">
    <location>
        <begin position="102"/>
        <end position="120"/>
    </location>
</feature>
<dbReference type="OrthoDB" id="9780160at2"/>
<keyword evidence="4" id="KW-1003">Cell membrane</keyword>
<feature type="transmembrane region" description="Helical" evidence="10">
    <location>
        <begin position="201"/>
        <end position="225"/>
    </location>
</feature>
<feature type="transmembrane region" description="Helical" evidence="10">
    <location>
        <begin position="170"/>
        <end position="195"/>
    </location>
</feature>
<evidence type="ECO:0000256" key="4">
    <source>
        <dbReference type="ARBA" id="ARBA00022475"/>
    </source>
</evidence>
<dbReference type="PANTHER" id="PTHR43298">
    <property type="entry name" value="MULTIDRUG RESISTANCE PROTEIN NORM-RELATED"/>
    <property type="match status" value="1"/>
</dbReference>
<reference evidence="11 12" key="1">
    <citation type="submission" date="2012-10" db="EMBL/GenBank/DDBJ databases">
        <title>Genome sequencing of Tanticharoenia sakaeratensis NBRC 103193.</title>
        <authorList>
            <person name="Azuma Y."/>
            <person name="Hadano H."/>
            <person name="Hirakawa H."/>
            <person name="Matsushita K."/>
        </authorList>
    </citation>
    <scope>NUCLEOTIDE SEQUENCE [LARGE SCALE GENOMIC DNA]</scope>
    <source>
        <strain evidence="11 12">NBRC 103193</strain>
    </source>
</reference>
<sequence>MAQSGPPATDDQTGTRAHLAALVGIALPLSISQLAEMAMGTTDTALLGTISPDAVAIGGLATSLFFTTLATFQSGLGAAGIMMSRSLGAGRPHEVPGQGTNALLFGLLLCLPCAALLLMAHSLLSALHEPPIIVDQTSRFAKILLLALPPDLLVIGLLRAALPALGAQRLMLWTMPIMAVLNGFLNAGLIHGWLFLPRLGLWGSAVATAVTGWVVAAALMILVWSDKATRSHLRFARPDWPGFAEMVRLGLPMTMAAAAEILMFQATSLRAGKFGTQALAAHQIAITVCATTFMVTLAISQAVNVRVSFWLGAGRGDQARRAVFVAVGAVFVWTLICAVALHVCAVPIARLYLDTTQAGSLAVVATTAGLLRIGALYQIGDGLQVVFAGALRGAGDAVVPMVLTVLGFTVLGSIAGGWFAHSLGLGVNGLWYGLLTGLATVAVLLAIRLGVMMGRLSRGEIPLKQAA</sequence>
<keyword evidence="2" id="KW-0813">Transport</keyword>
<keyword evidence="5 10" id="KW-0812">Transmembrane</keyword>
<evidence type="ECO:0000256" key="3">
    <source>
        <dbReference type="ARBA" id="ARBA00022449"/>
    </source>
</evidence>
<feature type="transmembrane region" description="Helical" evidence="10">
    <location>
        <begin position="398"/>
        <end position="419"/>
    </location>
</feature>
<feature type="transmembrane region" description="Helical" evidence="10">
    <location>
        <begin position="55"/>
        <end position="81"/>
    </location>
</feature>
<feature type="transmembrane region" description="Helical" evidence="10">
    <location>
        <begin position="323"/>
        <end position="352"/>
    </location>
</feature>
<keyword evidence="8 10" id="KW-0472">Membrane</keyword>
<dbReference type="InterPro" id="IPR050222">
    <property type="entry name" value="MATE_MdtK"/>
</dbReference>
<feature type="transmembrane region" description="Helical" evidence="10">
    <location>
        <begin position="284"/>
        <end position="303"/>
    </location>
</feature>
<name>A0A0D6MKL8_9PROT</name>
<dbReference type="AlphaFoldDB" id="A0A0D6MKL8"/>
<dbReference type="RefSeq" id="WP_048848758.1">
    <property type="nucleotide sequence ID" value="NZ_BALE01000017.1"/>
</dbReference>
<dbReference type="InterPro" id="IPR048279">
    <property type="entry name" value="MdtK-like"/>
</dbReference>
<keyword evidence="12" id="KW-1185">Reference proteome</keyword>
<evidence type="ECO:0000256" key="2">
    <source>
        <dbReference type="ARBA" id="ARBA00022448"/>
    </source>
</evidence>
<evidence type="ECO:0000256" key="8">
    <source>
        <dbReference type="ARBA" id="ARBA00023136"/>
    </source>
</evidence>
<feature type="transmembrane region" description="Helical" evidence="10">
    <location>
        <begin position="358"/>
        <end position="377"/>
    </location>
</feature>
<dbReference type="InterPro" id="IPR002528">
    <property type="entry name" value="MATE_fam"/>
</dbReference>
<dbReference type="STRING" id="1231623.Tasa_017_107"/>
<dbReference type="Pfam" id="PF01554">
    <property type="entry name" value="MatE"/>
    <property type="match status" value="2"/>
</dbReference>
<accession>A0A0D6MKL8</accession>
<evidence type="ECO:0000256" key="9">
    <source>
        <dbReference type="ARBA" id="ARBA00031636"/>
    </source>
</evidence>
<proteinExistence type="predicted"/>
<feature type="transmembrane region" description="Helical" evidence="10">
    <location>
        <begin position="431"/>
        <end position="451"/>
    </location>
</feature>
<dbReference type="GO" id="GO:0015297">
    <property type="term" value="F:antiporter activity"/>
    <property type="evidence" value="ECO:0007669"/>
    <property type="project" value="UniProtKB-KW"/>
</dbReference>
<dbReference type="PIRSF" id="PIRSF006603">
    <property type="entry name" value="DinF"/>
    <property type="match status" value="1"/>
</dbReference>
<comment type="caution">
    <text evidence="11">The sequence shown here is derived from an EMBL/GenBank/DDBJ whole genome shotgun (WGS) entry which is preliminary data.</text>
</comment>
<dbReference type="EMBL" id="BALE01000017">
    <property type="protein sequence ID" value="GAN54224.1"/>
    <property type="molecule type" value="Genomic_DNA"/>
</dbReference>
<keyword evidence="3" id="KW-0050">Antiport</keyword>
<dbReference type="GO" id="GO:0006811">
    <property type="term" value="P:monoatomic ion transport"/>
    <property type="evidence" value="ECO:0007669"/>
    <property type="project" value="UniProtKB-KW"/>
</dbReference>
<feature type="transmembrane region" description="Helical" evidence="10">
    <location>
        <begin position="246"/>
        <end position="264"/>
    </location>
</feature>
<gene>
    <name evidence="11" type="ORF">Tasa_017_107</name>
</gene>
<feature type="transmembrane region" description="Helical" evidence="10">
    <location>
        <begin position="140"/>
        <end position="158"/>
    </location>
</feature>
<organism evidence="11 12">
    <name type="scientific">Tanticharoenia sakaeratensis NBRC 103193</name>
    <dbReference type="NCBI Taxonomy" id="1231623"/>
    <lineage>
        <taxon>Bacteria</taxon>
        <taxon>Pseudomonadati</taxon>
        <taxon>Pseudomonadota</taxon>
        <taxon>Alphaproteobacteria</taxon>
        <taxon>Acetobacterales</taxon>
        <taxon>Acetobacteraceae</taxon>
        <taxon>Tanticharoenia</taxon>
    </lineage>
</organism>
<dbReference type="GO" id="GO:0005886">
    <property type="term" value="C:plasma membrane"/>
    <property type="evidence" value="ECO:0007669"/>
    <property type="project" value="UniProtKB-SubCell"/>
</dbReference>
<comment type="subcellular location">
    <subcellularLocation>
        <location evidence="1">Cell inner membrane</location>
        <topology evidence="1">Multi-pass membrane protein</topology>
    </subcellularLocation>
</comment>
<dbReference type="Proteomes" id="UP000032679">
    <property type="component" value="Unassembled WGS sequence"/>
</dbReference>
<evidence type="ECO:0000256" key="5">
    <source>
        <dbReference type="ARBA" id="ARBA00022692"/>
    </source>
</evidence>
<protein>
    <recommendedName>
        <fullName evidence="9">Multidrug-efflux transporter</fullName>
    </recommendedName>
</protein>